<keyword evidence="2" id="KW-1185">Reference proteome</keyword>
<dbReference type="AlphaFoldDB" id="A0A9D4WZ63"/>
<name>A0A9D4WZ63_PEA</name>
<gene>
    <name evidence="1" type="ORF">KIW84_054870</name>
</gene>
<dbReference type="SUPFAM" id="SSF53098">
    <property type="entry name" value="Ribonuclease H-like"/>
    <property type="match status" value="1"/>
</dbReference>
<sequence>MWLYRQLQQSSWRILRFRGTTSSLVNLLGFSDLSYCLRFASIIVMLKRLTTIKKGLLTLVISEQWYEYREDDVQKEAFVKETILNDQWWDKVDYILRFTGPIYDMFRSCDTDESNLHLVYEKWGSMIEKVKLEIYNQEGKELSQNSSSYDVVYNILIARWTKSHTPLHCLAHSLNPRKSKNYNEGETKMWDIGGDECSLSDGAGILEVVSLSLDEPNMEAILLQKTGKEIVTLTLLECDFYIHA</sequence>
<organism evidence="1 2">
    <name type="scientific">Pisum sativum</name>
    <name type="common">Garden pea</name>
    <name type="synonym">Lathyrus oleraceus</name>
    <dbReference type="NCBI Taxonomy" id="3888"/>
    <lineage>
        <taxon>Eukaryota</taxon>
        <taxon>Viridiplantae</taxon>
        <taxon>Streptophyta</taxon>
        <taxon>Embryophyta</taxon>
        <taxon>Tracheophyta</taxon>
        <taxon>Spermatophyta</taxon>
        <taxon>Magnoliopsida</taxon>
        <taxon>eudicotyledons</taxon>
        <taxon>Gunneridae</taxon>
        <taxon>Pentapetalae</taxon>
        <taxon>rosids</taxon>
        <taxon>fabids</taxon>
        <taxon>Fabales</taxon>
        <taxon>Fabaceae</taxon>
        <taxon>Papilionoideae</taxon>
        <taxon>50 kb inversion clade</taxon>
        <taxon>NPAAA clade</taxon>
        <taxon>Hologalegina</taxon>
        <taxon>IRL clade</taxon>
        <taxon>Fabeae</taxon>
        <taxon>Lathyrus</taxon>
    </lineage>
</organism>
<comment type="caution">
    <text evidence="1">The sequence shown here is derived from an EMBL/GenBank/DDBJ whole genome shotgun (WGS) entry which is preliminary data.</text>
</comment>
<dbReference type="Proteomes" id="UP001058974">
    <property type="component" value="Chromosome 5"/>
</dbReference>
<evidence type="ECO:0000313" key="2">
    <source>
        <dbReference type="Proteomes" id="UP001058974"/>
    </source>
</evidence>
<dbReference type="InterPro" id="IPR012337">
    <property type="entry name" value="RNaseH-like_sf"/>
</dbReference>
<evidence type="ECO:0000313" key="1">
    <source>
        <dbReference type="EMBL" id="KAI5409231.1"/>
    </source>
</evidence>
<proteinExistence type="predicted"/>
<reference evidence="1 2" key="1">
    <citation type="journal article" date="2022" name="Nat. Genet.">
        <title>Improved pea reference genome and pan-genome highlight genomic features and evolutionary characteristics.</title>
        <authorList>
            <person name="Yang T."/>
            <person name="Liu R."/>
            <person name="Luo Y."/>
            <person name="Hu S."/>
            <person name="Wang D."/>
            <person name="Wang C."/>
            <person name="Pandey M.K."/>
            <person name="Ge S."/>
            <person name="Xu Q."/>
            <person name="Li N."/>
            <person name="Li G."/>
            <person name="Huang Y."/>
            <person name="Saxena R.K."/>
            <person name="Ji Y."/>
            <person name="Li M."/>
            <person name="Yan X."/>
            <person name="He Y."/>
            <person name="Liu Y."/>
            <person name="Wang X."/>
            <person name="Xiang C."/>
            <person name="Varshney R.K."/>
            <person name="Ding H."/>
            <person name="Gao S."/>
            <person name="Zong X."/>
        </authorList>
    </citation>
    <scope>NUCLEOTIDE SEQUENCE [LARGE SCALE GENOMIC DNA]</scope>
    <source>
        <strain evidence="1 2">cv. Zhongwan 6</strain>
    </source>
</reference>
<dbReference type="Gramene" id="Psat05G0487000-T1">
    <property type="protein sequence ID" value="KAI5409231.1"/>
    <property type="gene ID" value="KIW84_054870"/>
</dbReference>
<protein>
    <submittedName>
        <fullName evidence="1">Uncharacterized protein</fullName>
    </submittedName>
</protein>
<dbReference type="EMBL" id="JAMSHJ010000005">
    <property type="protein sequence ID" value="KAI5409231.1"/>
    <property type="molecule type" value="Genomic_DNA"/>
</dbReference>
<accession>A0A9D4WZ63</accession>